<comment type="subcellular location">
    <subcellularLocation>
        <location evidence="1 8">Cell outer membrane</location>
        <topology evidence="1 8">Multi-pass membrane protein</topology>
    </subcellularLocation>
</comment>
<keyword evidence="5 9" id="KW-0798">TonB box</keyword>
<evidence type="ECO:0000256" key="7">
    <source>
        <dbReference type="ARBA" id="ARBA00023237"/>
    </source>
</evidence>
<keyword evidence="2 8" id="KW-0813">Transport</keyword>
<dbReference type="InterPro" id="IPR000531">
    <property type="entry name" value="Beta-barrel_TonB"/>
</dbReference>
<dbReference type="SUPFAM" id="SSF49464">
    <property type="entry name" value="Carboxypeptidase regulatory domain-like"/>
    <property type="match status" value="1"/>
</dbReference>
<dbReference type="EMBL" id="JBHSAV010000017">
    <property type="protein sequence ID" value="MFC3975876.1"/>
    <property type="molecule type" value="Genomic_DNA"/>
</dbReference>
<reference evidence="14" key="1">
    <citation type="journal article" date="2019" name="Int. J. Syst. Evol. Microbiol.">
        <title>The Global Catalogue of Microorganisms (GCM) 10K type strain sequencing project: providing services to taxonomists for standard genome sequencing and annotation.</title>
        <authorList>
            <consortium name="The Broad Institute Genomics Platform"/>
            <consortium name="The Broad Institute Genome Sequencing Center for Infectious Disease"/>
            <person name="Wu L."/>
            <person name="Ma J."/>
        </authorList>
    </citation>
    <scope>NUCLEOTIDE SEQUENCE [LARGE SCALE GENOMIC DNA]</scope>
    <source>
        <strain evidence="14">CECT 8551</strain>
    </source>
</reference>
<dbReference type="SUPFAM" id="SSF56935">
    <property type="entry name" value="Porins"/>
    <property type="match status" value="1"/>
</dbReference>
<dbReference type="RefSeq" id="WP_241293252.1">
    <property type="nucleotide sequence ID" value="NZ_JAKZGR010000004.1"/>
</dbReference>
<dbReference type="InterPro" id="IPR012910">
    <property type="entry name" value="Plug_dom"/>
</dbReference>
<accession>A0ABV8EJ83</accession>
<keyword evidence="3 8" id="KW-1134">Transmembrane beta strand</keyword>
<dbReference type="Gene3D" id="2.60.40.1120">
    <property type="entry name" value="Carboxypeptidase-like, regulatory domain"/>
    <property type="match status" value="1"/>
</dbReference>
<evidence type="ECO:0000256" key="5">
    <source>
        <dbReference type="ARBA" id="ARBA00023077"/>
    </source>
</evidence>
<sequence>MSTLALILGFLAFANASIIQDKRLSLNQKNVNFKTFFQLIESQTDYFILFNEDIIKENQNISFDLYYKNSDLTSILDDVLKKHGLTYTVSDLQIIIDKDSSKGADSNGRNSLMRRAEIVGKIVDQLGEGIPGVTVMVKGTQRGVVTDIDGNFRLQTNEGEVLVIRSVGYVTQEIAIRNQSNIEITLQESVGDLSEFVVTGYSVQEKRVITGAISSVQKEQIENMPVASFDRAIQGQLSGVNIMGASGVPGGPVRINVRGQGSITAGNDPLIIVDGVQLNSDLVSGLTASNPLAFLNPNDIESIEVLKDAAAASIYGAQAANGVILVTTKKGKSGKTQYTLNYYHGITAPMPELPMLNSQEYLDVRFEARNNRYPTRTELRNRQDILSASGLPLDLTDEQIANLPTYNWQNEVFQTGRLNNIELSASGGNNKTTFFLSGSYNKTDGNVIGVDFQRATAKLSMTHKENERLSFGFNVNFANIIQNGPSGSDGSTGNLAAPQYTGPAILPFIPIYNEDGTRNAPIEGFPGSSNRNPIHETLVNELTSNTKSAIANFNIDYSFTDKLTFRSFYGLDYRVIDDRRYVDPQTRSGVASQGSLSVGFRQNTNFITNQTLRYSNTYNDLHNLSLLAGAEYRSDVAERTSVSATGFSTSQFRTIQSAAVITGASGSWTGFKRVGMFGQANYDFDKKYMVSAILRYDGSSRFGENNKFGFFPALSAGWDIKQESFMLDNHWLDQLKIRVGYGQTGNDAIGNFSSRGLYSGSSSSNYNNEPGIFPISIANTDLRWERNVTTNIGLDYSLWSGRVSGSVELFRRDSRDLLLDRPLPQYSGFSLVTSNVGAVRNEGLEIAVNTVNINSGNFYWKTNFNITFIRNEVLRLFDDEQVLPGNQSVRVGYPLRTNVDYAYAGVNSATGRPMWYDGNNNITYNPVAPNDLFVFGNELSSHFGGLTNEFKYKGITFTTLFIYDFGRQFENGANSRLWRNGDDDRNTLAFLYHQRWTEPGQITAVPRPIHGGSEPNGRSHSSSSSRFLEDASFIRLKQLSVSYDFPKSITNKMKVNGLRLYGQGVNLLTWTKWTGYDPELIINEGNFSSARGVIPQTRAYTLGFQLLF</sequence>
<proteinExistence type="inferred from homology"/>
<evidence type="ECO:0000256" key="2">
    <source>
        <dbReference type="ARBA" id="ARBA00022448"/>
    </source>
</evidence>
<feature type="region of interest" description="Disordered" evidence="10">
    <location>
        <begin position="1003"/>
        <end position="1024"/>
    </location>
</feature>
<dbReference type="InterPro" id="IPR037066">
    <property type="entry name" value="Plug_dom_sf"/>
</dbReference>
<evidence type="ECO:0000256" key="10">
    <source>
        <dbReference type="SAM" id="MobiDB-lite"/>
    </source>
</evidence>
<dbReference type="Pfam" id="PF13715">
    <property type="entry name" value="CarbopepD_reg_2"/>
    <property type="match status" value="1"/>
</dbReference>
<dbReference type="Gene3D" id="2.170.130.10">
    <property type="entry name" value="TonB-dependent receptor, plug domain"/>
    <property type="match status" value="1"/>
</dbReference>
<dbReference type="InterPro" id="IPR008969">
    <property type="entry name" value="CarboxyPept-like_regulatory"/>
</dbReference>
<organism evidence="13 14">
    <name type="scientific">Belliella kenyensis</name>
    <dbReference type="NCBI Taxonomy" id="1472724"/>
    <lineage>
        <taxon>Bacteria</taxon>
        <taxon>Pseudomonadati</taxon>
        <taxon>Bacteroidota</taxon>
        <taxon>Cytophagia</taxon>
        <taxon>Cytophagales</taxon>
        <taxon>Cyclobacteriaceae</taxon>
        <taxon>Belliella</taxon>
    </lineage>
</organism>
<evidence type="ECO:0000313" key="13">
    <source>
        <dbReference type="EMBL" id="MFC3975876.1"/>
    </source>
</evidence>
<dbReference type="Pfam" id="PF07715">
    <property type="entry name" value="Plug"/>
    <property type="match status" value="1"/>
</dbReference>
<dbReference type="PROSITE" id="PS52016">
    <property type="entry name" value="TONB_DEPENDENT_REC_3"/>
    <property type="match status" value="1"/>
</dbReference>
<gene>
    <name evidence="13" type="ORF">ACFOUP_05785</name>
</gene>
<evidence type="ECO:0000256" key="1">
    <source>
        <dbReference type="ARBA" id="ARBA00004571"/>
    </source>
</evidence>
<evidence type="ECO:0000256" key="4">
    <source>
        <dbReference type="ARBA" id="ARBA00022692"/>
    </source>
</evidence>
<keyword evidence="6 8" id="KW-0472">Membrane</keyword>
<evidence type="ECO:0000259" key="12">
    <source>
        <dbReference type="Pfam" id="PF07715"/>
    </source>
</evidence>
<evidence type="ECO:0000313" key="14">
    <source>
        <dbReference type="Proteomes" id="UP001595766"/>
    </source>
</evidence>
<protein>
    <submittedName>
        <fullName evidence="13">SusC/RagA family TonB-linked outer membrane protein</fullName>
    </submittedName>
</protein>
<evidence type="ECO:0000256" key="8">
    <source>
        <dbReference type="PROSITE-ProRule" id="PRU01360"/>
    </source>
</evidence>
<evidence type="ECO:0000259" key="11">
    <source>
        <dbReference type="Pfam" id="PF00593"/>
    </source>
</evidence>
<name>A0ABV8EJ83_9BACT</name>
<feature type="domain" description="TonB-dependent receptor-like beta-barrel" evidence="11">
    <location>
        <begin position="514"/>
        <end position="931"/>
    </location>
</feature>
<dbReference type="Gene3D" id="2.40.170.20">
    <property type="entry name" value="TonB-dependent receptor, beta-barrel domain"/>
    <property type="match status" value="1"/>
</dbReference>
<dbReference type="InterPro" id="IPR039426">
    <property type="entry name" value="TonB-dep_rcpt-like"/>
</dbReference>
<evidence type="ECO:0000256" key="6">
    <source>
        <dbReference type="ARBA" id="ARBA00023136"/>
    </source>
</evidence>
<feature type="domain" description="TonB-dependent receptor plug" evidence="12">
    <location>
        <begin position="206"/>
        <end position="323"/>
    </location>
</feature>
<dbReference type="NCBIfam" id="TIGR04056">
    <property type="entry name" value="OMP_RagA_SusC"/>
    <property type="match status" value="1"/>
</dbReference>
<dbReference type="InterPro" id="IPR023996">
    <property type="entry name" value="TonB-dep_OMP_SusC/RagA"/>
</dbReference>
<evidence type="ECO:0000256" key="9">
    <source>
        <dbReference type="RuleBase" id="RU003357"/>
    </source>
</evidence>
<dbReference type="NCBIfam" id="TIGR04057">
    <property type="entry name" value="SusC_RagA_signa"/>
    <property type="match status" value="1"/>
</dbReference>
<keyword evidence="14" id="KW-1185">Reference proteome</keyword>
<dbReference type="Pfam" id="PF00593">
    <property type="entry name" value="TonB_dep_Rec_b-barrel"/>
    <property type="match status" value="1"/>
</dbReference>
<dbReference type="InterPro" id="IPR023997">
    <property type="entry name" value="TonB-dep_OMP_SusC/RagA_CS"/>
</dbReference>
<dbReference type="InterPro" id="IPR036942">
    <property type="entry name" value="Beta-barrel_TonB_sf"/>
</dbReference>
<dbReference type="Proteomes" id="UP001595766">
    <property type="component" value="Unassembled WGS sequence"/>
</dbReference>
<comment type="similarity">
    <text evidence="8 9">Belongs to the TonB-dependent receptor family.</text>
</comment>
<evidence type="ECO:0000256" key="3">
    <source>
        <dbReference type="ARBA" id="ARBA00022452"/>
    </source>
</evidence>
<keyword evidence="4 8" id="KW-0812">Transmembrane</keyword>
<comment type="caution">
    <text evidence="13">The sequence shown here is derived from an EMBL/GenBank/DDBJ whole genome shotgun (WGS) entry which is preliminary data.</text>
</comment>
<keyword evidence="7 8" id="KW-0998">Cell outer membrane</keyword>